<dbReference type="Proteomes" id="UP000249619">
    <property type="component" value="Unassembled WGS sequence"/>
</dbReference>
<dbReference type="InterPro" id="IPR000182">
    <property type="entry name" value="GNAT_dom"/>
</dbReference>
<dbReference type="OrthoDB" id="196847at2759"/>
<gene>
    <name evidence="2" type="ORF">DDE83_006775</name>
</gene>
<keyword evidence="2" id="KW-0012">Acyltransferase</keyword>
<dbReference type="GO" id="GO:0016747">
    <property type="term" value="F:acyltransferase activity, transferring groups other than amino-acyl groups"/>
    <property type="evidence" value="ECO:0007669"/>
    <property type="project" value="InterPro"/>
</dbReference>
<sequence>MAQQKAVFIKVPTDQVGFQTMPVEPERRMKDTEISVKICTENDAEKIAEGLYACFPEDWWERKEPAALRPAQHIRVQRLSKRLIPCFSHPTFTFIKAVLNSTGETIGVAGWTHPENQGVHTVFRRSAFAHYGWQERLGWSDAELAELFEAVSNNWNEQFAKDDEERNEVMKGEPHWYLAPLITWPEFQGRGVGTKLLNWAISQADATEPVTPMYLESRPSARAVYMHKGFVPVGQYNMVRRGPAVVRGLEAEEEEEEGKEVGKAESVGVQIVAKETGAETVG</sequence>
<dbReference type="Pfam" id="PF13673">
    <property type="entry name" value="Acetyltransf_10"/>
    <property type="match status" value="1"/>
</dbReference>
<dbReference type="InterPro" id="IPR016181">
    <property type="entry name" value="Acyl_CoA_acyltransferase"/>
</dbReference>
<dbReference type="AlphaFoldDB" id="A0A364MYA0"/>
<dbReference type="SUPFAM" id="SSF55729">
    <property type="entry name" value="Acyl-CoA N-acyltransferases (Nat)"/>
    <property type="match status" value="1"/>
</dbReference>
<evidence type="ECO:0000313" key="2">
    <source>
        <dbReference type="EMBL" id="RAR06835.1"/>
    </source>
</evidence>
<organism evidence="2 3">
    <name type="scientific">Stemphylium lycopersici</name>
    <name type="common">Tomato gray leaf spot disease fungus</name>
    <name type="synonym">Thyrospora lycopersici</name>
    <dbReference type="NCBI Taxonomy" id="183478"/>
    <lineage>
        <taxon>Eukaryota</taxon>
        <taxon>Fungi</taxon>
        <taxon>Dikarya</taxon>
        <taxon>Ascomycota</taxon>
        <taxon>Pezizomycotina</taxon>
        <taxon>Dothideomycetes</taxon>
        <taxon>Pleosporomycetidae</taxon>
        <taxon>Pleosporales</taxon>
        <taxon>Pleosporineae</taxon>
        <taxon>Pleosporaceae</taxon>
        <taxon>Stemphylium</taxon>
    </lineage>
</organism>
<name>A0A364MYA0_STELY</name>
<dbReference type="PROSITE" id="PS51186">
    <property type="entry name" value="GNAT"/>
    <property type="match status" value="1"/>
</dbReference>
<evidence type="ECO:0000313" key="3">
    <source>
        <dbReference type="Proteomes" id="UP000249619"/>
    </source>
</evidence>
<protein>
    <submittedName>
        <fullName evidence="2">Acyl-CoA N-acyltransferase</fullName>
    </submittedName>
</protein>
<keyword evidence="3" id="KW-1185">Reference proteome</keyword>
<dbReference type="Gene3D" id="3.40.630.30">
    <property type="match status" value="1"/>
</dbReference>
<dbReference type="InterPro" id="IPR052523">
    <property type="entry name" value="Trichothecene_AcTrans"/>
</dbReference>
<dbReference type="PANTHER" id="PTHR42791">
    <property type="entry name" value="GNAT FAMILY ACETYLTRANSFERASE"/>
    <property type="match status" value="1"/>
</dbReference>
<evidence type="ECO:0000259" key="1">
    <source>
        <dbReference type="PROSITE" id="PS51186"/>
    </source>
</evidence>
<proteinExistence type="predicted"/>
<feature type="domain" description="N-acetyltransferase" evidence="1">
    <location>
        <begin position="117"/>
        <end position="252"/>
    </location>
</feature>
<reference evidence="3" key="1">
    <citation type="submission" date="2018-05" db="EMBL/GenBank/DDBJ databases">
        <title>Draft genome sequence of Stemphylium lycopersici strain CIDEFI 213.</title>
        <authorList>
            <person name="Medina R."/>
            <person name="Franco M.E.E."/>
            <person name="Lucentini C.G."/>
            <person name="Saparrat M.C.N."/>
            <person name="Balatti P.A."/>
        </authorList>
    </citation>
    <scope>NUCLEOTIDE SEQUENCE [LARGE SCALE GENOMIC DNA]</scope>
    <source>
        <strain evidence="3">CIDEFI 213</strain>
    </source>
</reference>
<accession>A0A364MYA0</accession>
<comment type="caution">
    <text evidence="2">The sequence shown here is derived from an EMBL/GenBank/DDBJ whole genome shotgun (WGS) entry which is preliminary data.</text>
</comment>
<dbReference type="CDD" id="cd04301">
    <property type="entry name" value="NAT_SF"/>
    <property type="match status" value="1"/>
</dbReference>
<dbReference type="PANTHER" id="PTHR42791:SF2">
    <property type="entry name" value="N-ACETYLTRANSFERASE DOMAIN-CONTAINING PROTEIN"/>
    <property type="match status" value="1"/>
</dbReference>
<dbReference type="EMBL" id="QGDH01000109">
    <property type="protein sequence ID" value="RAR06835.1"/>
    <property type="molecule type" value="Genomic_DNA"/>
</dbReference>
<keyword evidence="2" id="KW-0808">Transferase</keyword>